<evidence type="ECO:0000313" key="3">
    <source>
        <dbReference type="Proteomes" id="UP000295142"/>
    </source>
</evidence>
<dbReference type="OrthoDB" id="7791409at2"/>
<gene>
    <name evidence="2" type="ORF">EV655_10257</name>
</gene>
<proteinExistence type="predicted"/>
<evidence type="ECO:0000313" key="2">
    <source>
        <dbReference type="EMBL" id="TCO73293.1"/>
    </source>
</evidence>
<feature type="signal peptide" evidence="1">
    <location>
        <begin position="1"/>
        <end position="24"/>
    </location>
</feature>
<dbReference type="RefSeq" id="WP_132541340.1">
    <property type="nucleotide sequence ID" value="NZ_SLWW01000002.1"/>
</dbReference>
<name>A0A4R2KI45_9RHOB</name>
<dbReference type="Pfam" id="PF09898">
    <property type="entry name" value="DUF2125"/>
    <property type="match status" value="1"/>
</dbReference>
<protein>
    <submittedName>
        <fullName evidence="2">Uncharacterized protein DUF2125</fullName>
    </submittedName>
</protein>
<keyword evidence="3" id="KW-1185">Reference proteome</keyword>
<sequence length="504" mass="52125">MLLRISASAGAILAALAVAAPARADLTAEEVWSSWQAAAAGYGQTVTGTARREGDTLTVSGLVATAQTPDNSATVSQSGEIAFRERGDGSVEIVMPASFGITLDMRPAGGKPLLAEMSVAQDGLSMVASGSPEAITYDLSADDVTMTLDRAEVDGKPVDAEAVTGITGMTGRYSLTGGETTRLTGEIAAAGARFDVAVNVPEDSVSIRYAGEVTDLAGRSEAVTPPGMDTTRLGQMLAAGFASEGRVTHQGFAYAMTVADLSGSTDVAASFESGAIDIALGEDAMVYDVRSGPGQITMSGPALPLPQIDLAFADSAFRLNLPMVETEDPADFELLTRTRGLTVSDGIWAMLDPAGQLPRDPANLVIDLAGKARWLVDITNPDAMAAATANAPPAELHELNVKDLQLSLAGAELTGNGAFVFDNSDKITFDGVPKPTGGLALKLEGANTLLDRLVAMGLIPQDQATGMRMMLGMFARPTGEADTMTSQIEVTPDGQVLANGQRLR</sequence>
<comment type="caution">
    <text evidence="2">The sequence shown here is derived from an EMBL/GenBank/DDBJ whole genome shotgun (WGS) entry which is preliminary data.</text>
</comment>
<dbReference type="AlphaFoldDB" id="A0A4R2KI45"/>
<evidence type="ECO:0000256" key="1">
    <source>
        <dbReference type="SAM" id="SignalP"/>
    </source>
</evidence>
<keyword evidence="1" id="KW-0732">Signal</keyword>
<dbReference type="Proteomes" id="UP000295142">
    <property type="component" value="Unassembled WGS sequence"/>
</dbReference>
<organism evidence="2 3">
    <name type="scientific">Rhodovulum euryhalinum</name>
    <dbReference type="NCBI Taxonomy" id="35805"/>
    <lineage>
        <taxon>Bacteria</taxon>
        <taxon>Pseudomonadati</taxon>
        <taxon>Pseudomonadota</taxon>
        <taxon>Alphaproteobacteria</taxon>
        <taxon>Rhodobacterales</taxon>
        <taxon>Paracoccaceae</taxon>
        <taxon>Rhodovulum</taxon>
    </lineage>
</organism>
<dbReference type="InterPro" id="IPR018666">
    <property type="entry name" value="DUF2125"/>
</dbReference>
<accession>A0A4R2KI45</accession>
<reference evidence="2 3" key="1">
    <citation type="submission" date="2019-03" db="EMBL/GenBank/DDBJ databases">
        <title>Genomic Encyclopedia of Type Strains, Phase IV (KMG-IV): sequencing the most valuable type-strain genomes for metagenomic binning, comparative biology and taxonomic classification.</title>
        <authorList>
            <person name="Goeker M."/>
        </authorList>
    </citation>
    <scope>NUCLEOTIDE SEQUENCE [LARGE SCALE GENOMIC DNA]</scope>
    <source>
        <strain evidence="2 3">DSM 4868</strain>
    </source>
</reference>
<feature type="chain" id="PRO_5020701144" evidence="1">
    <location>
        <begin position="25"/>
        <end position="504"/>
    </location>
</feature>
<dbReference type="EMBL" id="SLWW01000002">
    <property type="protein sequence ID" value="TCO73293.1"/>
    <property type="molecule type" value="Genomic_DNA"/>
</dbReference>